<name>A0A1Q8E8P9_9STRE</name>
<proteinExistence type="predicted"/>
<feature type="transmembrane region" description="Helical" evidence="5">
    <location>
        <begin position="132"/>
        <end position="154"/>
    </location>
</feature>
<comment type="caution">
    <text evidence="7">The sequence shown here is derived from an EMBL/GenBank/DDBJ whole genome shotgun (WGS) entry which is preliminary data.</text>
</comment>
<feature type="transmembrane region" description="Helical" evidence="5">
    <location>
        <begin position="161"/>
        <end position="181"/>
    </location>
</feature>
<comment type="subcellular location">
    <subcellularLocation>
        <location evidence="1">Membrane</location>
        <topology evidence="1">Multi-pass membrane protein</topology>
    </subcellularLocation>
</comment>
<feature type="transmembrane region" description="Helical" evidence="5">
    <location>
        <begin position="215"/>
        <end position="235"/>
    </location>
</feature>
<sequence>MKALLRIEYLLTKRNVFGFVLGIGMPVLFFLLFSSMFDTSYGDAALLTRNYLLTMTAFSMSSFGLFSFPTMLEEDVKSRWLLQIQHSPLPLYQYYTVKVMSVFVSFILSIAINFTVGVLFRGVSMTVEEWLMSAFLLLATSLVYLAIGLALTLFDNKQTMSVLANILYLVLAIFGGSWMPYEVLPTWMQSMAHFTPSYYANQLVLRYINEGHLQVQPLLMVLLYTIIIAGLTLVLKKKQEVR</sequence>
<dbReference type="PANTHER" id="PTHR43229">
    <property type="entry name" value="NODULATION PROTEIN J"/>
    <property type="match status" value="1"/>
</dbReference>
<organism evidence="7 8">
    <name type="scientific">Streptococcus cuniculi</name>
    <dbReference type="NCBI Taxonomy" id="1432788"/>
    <lineage>
        <taxon>Bacteria</taxon>
        <taxon>Bacillati</taxon>
        <taxon>Bacillota</taxon>
        <taxon>Bacilli</taxon>
        <taxon>Lactobacillales</taxon>
        <taxon>Streptococcaceae</taxon>
        <taxon>Streptococcus</taxon>
    </lineage>
</organism>
<evidence type="ECO:0000313" key="7">
    <source>
        <dbReference type="EMBL" id="OLF48168.1"/>
    </source>
</evidence>
<protein>
    <submittedName>
        <fullName evidence="7">ABC transporter</fullName>
    </submittedName>
</protein>
<dbReference type="GO" id="GO:0043190">
    <property type="term" value="C:ATP-binding cassette (ABC) transporter complex"/>
    <property type="evidence" value="ECO:0007669"/>
    <property type="project" value="InterPro"/>
</dbReference>
<dbReference type="Pfam" id="PF01061">
    <property type="entry name" value="ABC2_membrane"/>
    <property type="match status" value="1"/>
</dbReference>
<evidence type="ECO:0000256" key="1">
    <source>
        <dbReference type="ARBA" id="ARBA00004141"/>
    </source>
</evidence>
<keyword evidence="3 5" id="KW-1133">Transmembrane helix</keyword>
<evidence type="ECO:0000256" key="5">
    <source>
        <dbReference type="SAM" id="Phobius"/>
    </source>
</evidence>
<dbReference type="RefSeq" id="WP_075104519.1">
    <property type="nucleotide sequence ID" value="NZ_MSJM01000003.1"/>
</dbReference>
<keyword evidence="4 5" id="KW-0472">Membrane</keyword>
<dbReference type="InterPro" id="IPR000412">
    <property type="entry name" value="ABC_2_transport"/>
</dbReference>
<gene>
    <name evidence="7" type="ORF">BU202_04025</name>
</gene>
<feature type="transmembrane region" description="Helical" evidence="5">
    <location>
        <begin position="16"/>
        <end position="37"/>
    </location>
</feature>
<evidence type="ECO:0000256" key="2">
    <source>
        <dbReference type="ARBA" id="ARBA00022692"/>
    </source>
</evidence>
<dbReference type="PANTHER" id="PTHR43229:SF2">
    <property type="entry name" value="NODULATION PROTEIN J"/>
    <property type="match status" value="1"/>
</dbReference>
<feature type="transmembrane region" description="Helical" evidence="5">
    <location>
        <begin position="49"/>
        <end position="72"/>
    </location>
</feature>
<keyword evidence="8" id="KW-1185">Reference proteome</keyword>
<dbReference type="PIRSF" id="PIRSF006648">
    <property type="entry name" value="DrrB"/>
    <property type="match status" value="1"/>
</dbReference>
<dbReference type="GO" id="GO:0140359">
    <property type="term" value="F:ABC-type transporter activity"/>
    <property type="evidence" value="ECO:0007669"/>
    <property type="project" value="InterPro"/>
</dbReference>
<feature type="transmembrane region" description="Helical" evidence="5">
    <location>
        <begin position="92"/>
        <end position="120"/>
    </location>
</feature>
<dbReference type="InterPro" id="IPR013525">
    <property type="entry name" value="ABC2_TM"/>
</dbReference>
<evidence type="ECO:0000259" key="6">
    <source>
        <dbReference type="Pfam" id="PF01061"/>
    </source>
</evidence>
<evidence type="ECO:0000256" key="3">
    <source>
        <dbReference type="ARBA" id="ARBA00022989"/>
    </source>
</evidence>
<dbReference type="InterPro" id="IPR051784">
    <property type="entry name" value="Nod_factor_ABC_transporter"/>
</dbReference>
<keyword evidence="2 5" id="KW-0812">Transmembrane</keyword>
<feature type="domain" description="ABC-2 type transporter transmembrane" evidence="6">
    <location>
        <begin position="2"/>
        <end position="204"/>
    </location>
</feature>
<reference evidence="8" key="1">
    <citation type="submission" date="2016-12" db="EMBL/GenBank/DDBJ databases">
        <authorList>
            <person name="Gulvik C.A."/>
        </authorList>
    </citation>
    <scope>NUCLEOTIDE SEQUENCE [LARGE SCALE GENOMIC DNA]</scope>
    <source>
        <strain evidence="8">NED12-00049-6B</strain>
    </source>
</reference>
<dbReference type="OrthoDB" id="63188at2"/>
<dbReference type="EMBL" id="MSJM01000003">
    <property type="protein sequence ID" value="OLF48168.1"/>
    <property type="molecule type" value="Genomic_DNA"/>
</dbReference>
<evidence type="ECO:0000256" key="4">
    <source>
        <dbReference type="ARBA" id="ARBA00023136"/>
    </source>
</evidence>
<evidence type="ECO:0000313" key="8">
    <source>
        <dbReference type="Proteomes" id="UP000186890"/>
    </source>
</evidence>
<dbReference type="AlphaFoldDB" id="A0A1Q8E8P9"/>
<accession>A0A1Q8E8P9</accession>
<dbReference type="Proteomes" id="UP000186890">
    <property type="component" value="Unassembled WGS sequence"/>
</dbReference>